<dbReference type="PANTHER" id="PTHR47738">
    <property type="entry name" value="PTS SYSTEM FRUCTOSE-LIKE EIIA COMPONENT-RELATED"/>
    <property type="match status" value="1"/>
</dbReference>
<dbReference type="PANTHER" id="PTHR47738:SF2">
    <property type="entry name" value="PTS SYSTEM FRUCTOSE-LIKE EIIA COMPONENT"/>
    <property type="match status" value="1"/>
</dbReference>
<dbReference type="PROSITE" id="PS00372">
    <property type="entry name" value="PTS_EIIA_TYPE_2_HIS"/>
    <property type="match status" value="1"/>
</dbReference>
<name>A0A0B9G051_9GAMM</name>
<dbReference type="Gene3D" id="3.40.930.10">
    <property type="entry name" value="Mannitol-specific EII, Chain A"/>
    <property type="match status" value="1"/>
</dbReference>
<dbReference type="InterPro" id="IPR051541">
    <property type="entry name" value="PTS_SugarTrans_NitroReg"/>
</dbReference>
<accession>A0A0B9G051</accession>
<keyword evidence="3 8" id="KW-0762">Sugar transport</keyword>
<evidence type="ECO:0000256" key="5">
    <source>
        <dbReference type="ARBA" id="ARBA00022683"/>
    </source>
</evidence>
<dbReference type="RefSeq" id="WP_039466221.1">
    <property type="nucleotide sequence ID" value="NZ_JWLZ01000186.1"/>
</dbReference>
<evidence type="ECO:0000256" key="4">
    <source>
        <dbReference type="ARBA" id="ARBA00022679"/>
    </source>
</evidence>
<evidence type="ECO:0000256" key="2">
    <source>
        <dbReference type="ARBA" id="ARBA00022553"/>
    </source>
</evidence>
<evidence type="ECO:0000256" key="6">
    <source>
        <dbReference type="SAM" id="Phobius"/>
    </source>
</evidence>
<evidence type="ECO:0000256" key="1">
    <source>
        <dbReference type="ARBA" id="ARBA00022448"/>
    </source>
</evidence>
<sequence length="209" mass="22589">MKLAQLTSPDLIMLDAVFDDRITAIETLTDKIDQAGKLTDRQMFLDAVLKREEEGPTALGEYLAVPHGKSEAVTEPVFACAFVKDELQWQGLDGDEPVNMIFLLAIPPAEAGSTHMEVLTTLTSSLVDDDFRDQLLAARTQAEVMALFGADEQAAQTGTEPAPNTTANAEPIAAAAMQEPPKEEPHNSKAYPLVLLVGCAIVFLLFAMM</sequence>
<dbReference type="CDD" id="cd00211">
    <property type="entry name" value="PTS_IIA_fru"/>
    <property type="match status" value="1"/>
</dbReference>
<reference evidence="8 9" key="1">
    <citation type="submission" date="2014-12" db="EMBL/GenBank/DDBJ databases">
        <title>Genome sequencing of Photobacterium gaetbulicola AD005a.</title>
        <authorList>
            <person name="Adrian T.G.S."/>
            <person name="Chan K.G."/>
        </authorList>
    </citation>
    <scope>NUCLEOTIDE SEQUENCE [LARGE SCALE GENOMIC DNA]</scope>
    <source>
        <strain evidence="8 9">AD005a</strain>
    </source>
</reference>
<evidence type="ECO:0000259" key="7">
    <source>
        <dbReference type="PROSITE" id="PS51094"/>
    </source>
</evidence>
<evidence type="ECO:0000313" key="8">
    <source>
        <dbReference type="EMBL" id="KHT61979.1"/>
    </source>
</evidence>
<dbReference type="InterPro" id="IPR004715">
    <property type="entry name" value="PTS_IIA_fruc"/>
</dbReference>
<dbReference type="NCBIfam" id="TIGR00848">
    <property type="entry name" value="fruA"/>
    <property type="match status" value="1"/>
</dbReference>
<dbReference type="GO" id="GO:0016020">
    <property type="term" value="C:membrane"/>
    <property type="evidence" value="ECO:0007669"/>
    <property type="project" value="InterPro"/>
</dbReference>
<evidence type="ECO:0000256" key="3">
    <source>
        <dbReference type="ARBA" id="ARBA00022597"/>
    </source>
</evidence>
<keyword evidence="2" id="KW-0597">Phosphoprotein</keyword>
<dbReference type="GO" id="GO:0008982">
    <property type="term" value="F:protein-N(PI)-phosphohistidine-sugar phosphotransferase activity"/>
    <property type="evidence" value="ECO:0007669"/>
    <property type="project" value="InterPro"/>
</dbReference>
<keyword evidence="4" id="KW-0808">Transferase</keyword>
<feature type="transmembrane region" description="Helical" evidence="6">
    <location>
        <begin position="190"/>
        <end position="208"/>
    </location>
</feature>
<keyword evidence="6" id="KW-0472">Membrane</keyword>
<keyword evidence="1" id="KW-0813">Transport</keyword>
<keyword evidence="6" id="KW-0812">Transmembrane</keyword>
<dbReference type="GO" id="GO:0009401">
    <property type="term" value="P:phosphoenolpyruvate-dependent sugar phosphotransferase system"/>
    <property type="evidence" value="ECO:0007669"/>
    <property type="project" value="UniProtKB-KW"/>
</dbReference>
<dbReference type="InterPro" id="IPR016152">
    <property type="entry name" value="PTrfase/Anion_transptr"/>
</dbReference>
<dbReference type="EMBL" id="JWLZ01000186">
    <property type="protein sequence ID" value="KHT61979.1"/>
    <property type="molecule type" value="Genomic_DNA"/>
</dbReference>
<protein>
    <submittedName>
        <fullName evidence="8">PTS glucose transporter subunit IIA</fullName>
    </submittedName>
</protein>
<dbReference type="Proteomes" id="UP000031278">
    <property type="component" value="Unassembled WGS sequence"/>
</dbReference>
<keyword evidence="6" id="KW-1133">Transmembrane helix</keyword>
<dbReference type="InterPro" id="IPR002178">
    <property type="entry name" value="PTS_EIIA_type-2_dom"/>
</dbReference>
<comment type="caution">
    <text evidence="8">The sequence shown here is derived from an EMBL/GenBank/DDBJ whole genome shotgun (WGS) entry which is preliminary data.</text>
</comment>
<dbReference type="SUPFAM" id="SSF55804">
    <property type="entry name" value="Phoshotransferase/anion transport protein"/>
    <property type="match status" value="1"/>
</dbReference>
<dbReference type="AlphaFoldDB" id="A0A0B9G051"/>
<organism evidence="8 9">
    <name type="scientific">Photobacterium gaetbulicola</name>
    <dbReference type="NCBI Taxonomy" id="1295392"/>
    <lineage>
        <taxon>Bacteria</taxon>
        <taxon>Pseudomonadati</taxon>
        <taxon>Pseudomonadota</taxon>
        <taxon>Gammaproteobacteria</taxon>
        <taxon>Vibrionales</taxon>
        <taxon>Vibrionaceae</taxon>
        <taxon>Photobacterium</taxon>
    </lineage>
</organism>
<gene>
    <name evidence="8" type="ORF">RJ45_19640</name>
</gene>
<dbReference type="Pfam" id="PF00359">
    <property type="entry name" value="PTS_EIIA_2"/>
    <property type="match status" value="1"/>
</dbReference>
<dbReference type="PROSITE" id="PS51094">
    <property type="entry name" value="PTS_EIIA_TYPE_2"/>
    <property type="match status" value="1"/>
</dbReference>
<proteinExistence type="predicted"/>
<keyword evidence="5" id="KW-0598">Phosphotransferase system</keyword>
<feature type="domain" description="PTS EIIA type-2" evidence="7">
    <location>
        <begin position="5"/>
        <end position="151"/>
    </location>
</feature>
<evidence type="ECO:0000313" key="9">
    <source>
        <dbReference type="Proteomes" id="UP000031278"/>
    </source>
</evidence>